<dbReference type="PANTHER" id="PTHR43968">
    <property type="match status" value="1"/>
</dbReference>
<gene>
    <name evidence="2" type="ORF">HB662_06070</name>
</gene>
<dbReference type="PANTHER" id="PTHR43968:SF6">
    <property type="entry name" value="GLUTATHIONE S-TRANSFERASE OMEGA"/>
    <property type="match status" value="1"/>
</dbReference>
<dbReference type="Pfam" id="PF13410">
    <property type="entry name" value="GST_C_2"/>
    <property type="match status" value="1"/>
</dbReference>
<evidence type="ECO:0000259" key="1">
    <source>
        <dbReference type="PROSITE" id="PS50404"/>
    </source>
</evidence>
<dbReference type="RefSeq" id="WP_168048249.1">
    <property type="nucleotide sequence ID" value="NZ_JAATJR010000002.1"/>
</dbReference>
<organism evidence="2 3">
    <name type="scientific">Falsiroseomonas frigidaquae</name>
    <dbReference type="NCBI Taxonomy" id="487318"/>
    <lineage>
        <taxon>Bacteria</taxon>
        <taxon>Pseudomonadati</taxon>
        <taxon>Pseudomonadota</taxon>
        <taxon>Alphaproteobacteria</taxon>
        <taxon>Acetobacterales</taxon>
        <taxon>Roseomonadaceae</taxon>
        <taxon>Falsiroseomonas</taxon>
    </lineage>
</organism>
<dbReference type="Pfam" id="PF13409">
    <property type="entry name" value="GST_N_2"/>
    <property type="match status" value="1"/>
</dbReference>
<dbReference type="CDD" id="cd03049">
    <property type="entry name" value="GST_N_3"/>
    <property type="match status" value="1"/>
</dbReference>
<dbReference type="Proteomes" id="UP000765160">
    <property type="component" value="Unassembled WGS sequence"/>
</dbReference>
<dbReference type="Gene3D" id="1.20.1050.10">
    <property type="match status" value="1"/>
</dbReference>
<comment type="caution">
    <text evidence="2">The sequence shown here is derived from an EMBL/GenBank/DDBJ whole genome shotgun (WGS) entry which is preliminary data.</text>
</comment>
<dbReference type="InterPro" id="IPR050983">
    <property type="entry name" value="GST_Omega/HSP26"/>
</dbReference>
<reference evidence="2 3" key="1">
    <citation type="submission" date="2020-03" db="EMBL/GenBank/DDBJ databases">
        <title>Roseomonas selenitidurans sp. nov. isolated from soil.</title>
        <authorList>
            <person name="Liu H."/>
        </authorList>
    </citation>
    <scope>NUCLEOTIDE SEQUENCE [LARGE SCALE GENOMIC DNA]</scope>
    <source>
        <strain evidence="2 3">JCM 15073</strain>
    </source>
</reference>
<dbReference type="InterPro" id="IPR036282">
    <property type="entry name" value="Glutathione-S-Trfase_C_sf"/>
</dbReference>
<dbReference type="SUPFAM" id="SSF47616">
    <property type="entry name" value="GST C-terminal domain-like"/>
    <property type="match status" value="1"/>
</dbReference>
<sequence length="205" mass="22168">MKLHHAHASPFARKVMACAILRGIEGRIEIMVTDPHASPDSLLQDNPLSKVPALVTDDGRAVFDSRVICEYLDNLGEAPPLFPPTGSEARIGAQVRHALADGIMDAAVARRMRFGKPMDDTRLAFIARQKAAVQRGLAVLEQDPPTGFAEKGGLADIGEVAAACALGYLDFRFADEPWRAQHPRLADWFAEVSRLPALARTAPPG</sequence>
<dbReference type="CDD" id="cd03205">
    <property type="entry name" value="GST_C_6"/>
    <property type="match status" value="1"/>
</dbReference>
<name>A0ABX1EUN5_9PROT</name>
<dbReference type="Gene3D" id="3.40.30.10">
    <property type="entry name" value="Glutaredoxin"/>
    <property type="match status" value="1"/>
</dbReference>
<evidence type="ECO:0000313" key="2">
    <source>
        <dbReference type="EMBL" id="NKE44335.1"/>
    </source>
</evidence>
<accession>A0ABX1EUN5</accession>
<proteinExistence type="predicted"/>
<keyword evidence="3" id="KW-1185">Reference proteome</keyword>
<evidence type="ECO:0000313" key="3">
    <source>
        <dbReference type="Proteomes" id="UP000765160"/>
    </source>
</evidence>
<protein>
    <submittedName>
        <fullName evidence="2">Glutathione S-transferase</fullName>
    </submittedName>
</protein>
<dbReference type="EMBL" id="JAAVTX010000002">
    <property type="protein sequence ID" value="NKE44335.1"/>
    <property type="molecule type" value="Genomic_DNA"/>
</dbReference>
<dbReference type="SUPFAM" id="SSF52833">
    <property type="entry name" value="Thioredoxin-like"/>
    <property type="match status" value="1"/>
</dbReference>
<dbReference type="InterPro" id="IPR004045">
    <property type="entry name" value="Glutathione_S-Trfase_N"/>
</dbReference>
<dbReference type="InterPro" id="IPR036249">
    <property type="entry name" value="Thioredoxin-like_sf"/>
</dbReference>
<dbReference type="PROSITE" id="PS50404">
    <property type="entry name" value="GST_NTER"/>
    <property type="match status" value="1"/>
</dbReference>
<feature type="domain" description="GST N-terminal" evidence="1">
    <location>
        <begin position="1"/>
        <end position="80"/>
    </location>
</feature>